<gene>
    <name evidence="4" type="ORF">ABT322_06630</name>
</gene>
<evidence type="ECO:0000256" key="3">
    <source>
        <dbReference type="SAM" id="SignalP"/>
    </source>
</evidence>
<reference evidence="4 5" key="1">
    <citation type="submission" date="2024-06" db="EMBL/GenBank/DDBJ databases">
        <title>The Natural Products Discovery Center: Release of the First 8490 Sequenced Strains for Exploring Actinobacteria Biosynthetic Diversity.</title>
        <authorList>
            <person name="Kalkreuter E."/>
            <person name="Kautsar S.A."/>
            <person name="Yang D."/>
            <person name="Bader C.D."/>
            <person name="Teijaro C.N."/>
            <person name="Fluegel L."/>
            <person name="Davis C.M."/>
            <person name="Simpson J.R."/>
            <person name="Lauterbach L."/>
            <person name="Steele A.D."/>
            <person name="Gui C."/>
            <person name="Meng S."/>
            <person name="Li G."/>
            <person name="Viehrig K."/>
            <person name="Ye F."/>
            <person name="Su P."/>
            <person name="Kiefer A.F."/>
            <person name="Nichols A."/>
            <person name="Cepeda A.J."/>
            <person name="Yan W."/>
            <person name="Fan B."/>
            <person name="Jiang Y."/>
            <person name="Adhikari A."/>
            <person name="Zheng C.-J."/>
            <person name="Schuster L."/>
            <person name="Cowan T.M."/>
            <person name="Smanski M.J."/>
            <person name="Chevrette M.G."/>
            <person name="De Carvalho L.P.S."/>
            <person name="Shen B."/>
        </authorList>
    </citation>
    <scope>NUCLEOTIDE SEQUENCE [LARGE SCALE GENOMIC DNA]</scope>
    <source>
        <strain evidence="4 5">NPDC000632</strain>
    </source>
</reference>
<proteinExistence type="predicted"/>
<name>A0ABV1VBS8_9ACTN</name>
<protein>
    <submittedName>
        <fullName evidence="4">Sortase-dependent protein</fullName>
    </submittedName>
</protein>
<feature type="compositionally biased region" description="Low complexity" evidence="1">
    <location>
        <begin position="25"/>
        <end position="69"/>
    </location>
</feature>
<keyword evidence="2" id="KW-1133">Transmembrane helix</keyword>
<organism evidence="4 5">
    <name type="scientific">Streptomyces flaveolus</name>
    <dbReference type="NCBI Taxonomy" id="67297"/>
    <lineage>
        <taxon>Bacteria</taxon>
        <taxon>Bacillati</taxon>
        <taxon>Actinomycetota</taxon>
        <taxon>Actinomycetes</taxon>
        <taxon>Kitasatosporales</taxon>
        <taxon>Streptomycetaceae</taxon>
        <taxon>Streptomyces</taxon>
    </lineage>
</organism>
<evidence type="ECO:0000256" key="2">
    <source>
        <dbReference type="SAM" id="Phobius"/>
    </source>
</evidence>
<dbReference type="EMBL" id="JBEPCV010000003">
    <property type="protein sequence ID" value="MER6903455.1"/>
    <property type="molecule type" value="Genomic_DNA"/>
</dbReference>
<dbReference type="RefSeq" id="WP_350717262.1">
    <property type="nucleotide sequence ID" value="NZ_JBEPCO010000006.1"/>
</dbReference>
<dbReference type="Proteomes" id="UP001490330">
    <property type="component" value="Unassembled WGS sequence"/>
</dbReference>
<feature type="region of interest" description="Disordered" evidence="1">
    <location>
        <begin position="25"/>
        <end position="106"/>
    </location>
</feature>
<keyword evidence="5" id="KW-1185">Reference proteome</keyword>
<sequence length="129" mass="11992">MRRTILSALALACTAVLASTVPAFADDPTAAPSSPPSAATPAAPSPTAEPSQAPAPAPSVSSPAPAAVPSSPPAGGQVSAVPAGAPDTGVTTSRSSGNSDGLVGAGAGTLLAAGGAVAFVVRRRRATGA</sequence>
<feature type="compositionally biased region" description="Polar residues" evidence="1">
    <location>
        <begin position="89"/>
        <end position="99"/>
    </location>
</feature>
<evidence type="ECO:0000313" key="5">
    <source>
        <dbReference type="Proteomes" id="UP001490330"/>
    </source>
</evidence>
<keyword evidence="2" id="KW-0472">Membrane</keyword>
<keyword evidence="2" id="KW-0812">Transmembrane</keyword>
<feature type="transmembrane region" description="Helical" evidence="2">
    <location>
        <begin position="102"/>
        <end position="121"/>
    </location>
</feature>
<feature type="signal peptide" evidence="3">
    <location>
        <begin position="1"/>
        <end position="25"/>
    </location>
</feature>
<keyword evidence="3" id="KW-0732">Signal</keyword>
<feature type="chain" id="PRO_5045217105" evidence="3">
    <location>
        <begin position="26"/>
        <end position="129"/>
    </location>
</feature>
<evidence type="ECO:0000256" key="1">
    <source>
        <dbReference type="SAM" id="MobiDB-lite"/>
    </source>
</evidence>
<evidence type="ECO:0000313" key="4">
    <source>
        <dbReference type="EMBL" id="MER6903455.1"/>
    </source>
</evidence>
<accession>A0ABV1VBS8</accession>
<comment type="caution">
    <text evidence="4">The sequence shown here is derived from an EMBL/GenBank/DDBJ whole genome shotgun (WGS) entry which is preliminary data.</text>
</comment>